<proteinExistence type="predicted"/>
<feature type="region of interest" description="Disordered" evidence="1">
    <location>
        <begin position="184"/>
        <end position="203"/>
    </location>
</feature>
<accession>X1V896</accession>
<reference evidence="2" key="1">
    <citation type="journal article" date="2014" name="Front. Microbiol.">
        <title>High frequency of phylogenetically diverse reductive dehalogenase-homologous genes in deep subseafloor sedimentary metagenomes.</title>
        <authorList>
            <person name="Kawai M."/>
            <person name="Futagami T."/>
            <person name="Toyoda A."/>
            <person name="Takaki Y."/>
            <person name="Nishi S."/>
            <person name="Hori S."/>
            <person name="Arai W."/>
            <person name="Tsubouchi T."/>
            <person name="Morono Y."/>
            <person name="Uchiyama I."/>
            <person name="Ito T."/>
            <person name="Fujiyama A."/>
            <person name="Inagaki F."/>
            <person name="Takami H."/>
        </authorList>
    </citation>
    <scope>NUCLEOTIDE SEQUENCE</scope>
    <source>
        <strain evidence="2">Expedition CK06-06</strain>
    </source>
</reference>
<feature type="non-terminal residue" evidence="2">
    <location>
        <position position="252"/>
    </location>
</feature>
<name>X1V896_9ZZZZ</name>
<protein>
    <recommendedName>
        <fullName evidence="3">F5/8 type C domain-containing protein</fullName>
    </recommendedName>
</protein>
<evidence type="ECO:0000256" key="1">
    <source>
        <dbReference type="SAM" id="MobiDB-lite"/>
    </source>
</evidence>
<comment type="caution">
    <text evidence="2">The sequence shown here is derived from an EMBL/GenBank/DDBJ whole genome shotgun (WGS) entry which is preliminary data.</text>
</comment>
<organism evidence="2">
    <name type="scientific">marine sediment metagenome</name>
    <dbReference type="NCBI Taxonomy" id="412755"/>
    <lineage>
        <taxon>unclassified sequences</taxon>
        <taxon>metagenomes</taxon>
        <taxon>ecological metagenomes</taxon>
    </lineage>
</organism>
<gene>
    <name evidence="2" type="ORF">S12H4_33875</name>
</gene>
<dbReference type="InterPro" id="IPR013783">
    <property type="entry name" value="Ig-like_fold"/>
</dbReference>
<evidence type="ECO:0008006" key="3">
    <source>
        <dbReference type="Google" id="ProtNLM"/>
    </source>
</evidence>
<dbReference type="EMBL" id="BARW01020006">
    <property type="protein sequence ID" value="GAJ01410.1"/>
    <property type="molecule type" value="Genomic_DNA"/>
</dbReference>
<dbReference type="AlphaFoldDB" id="X1V896"/>
<feature type="compositionally biased region" description="Polar residues" evidence="1">
    <location>
        <begin position="184"/>
        <end position="198"/>
    </location>
</feature>
<evidence type="ECO:0000313" key="2">
    <source>
        <dbReference type="EMBL" id="GAJ01410.1"/>
    </source>
</evidence>
<sequence>MTATFSGGGTVTAIADMVVGAPSNSKDTFFGFVAPPGEGIVNVNFDLGGWTNLDDVAFITSAFVVVSGEASDPSPANEVTDVPRDMALSWTAGEFADKHNVYFGTDFDNVSNANTDSPLLVGPGLDTNTFDPGRLEFDQSYYWRADEVNAPPDLTVFKGDVWSFTTEPVAYPIAGENIIATASSTSQEDMGPENTINGSGLDVNDLHSTEATDMWLSGEEKEPNRAWIEYELDKVHKLHEMWVWNSNQVMEP</sequence>
<dbReference type="Gene3D" id="2.60.40.10">
    <property type="entry name" value="Immunoglobulins"/>
    <property type="match status" value="1"/>
</dbReference>